<dbReference type="PANTHER" id="PTHR42978">
    <property type="entry name" value="QUORUM-QUENCHING LACTONASE YTNP-RELATED-RELATED"/>
    <property type="match status" value="1"/>
</dbReference>
<dbReference type="InterPro" id="IPR036866">
    <property type="entry name" value="RibonucZ/Hydroxyglut_hydro"/>
</dbReference>
<organism evidence="6 7">
    <name type="scientific">Novipirellula rosea</name>
    <dbReference type="NCBI Taxonomy" id="1031540"/>
    <lineage>
        <taxon>Bacteria</taxon>
        <taxon>Pseudomonadati</taxon>
        <taxon>Planctomycetota</taxon>
        <taxon>Planctomycetia</taxon>
        <taxon>Pirellulales</taxon>
        <taxon>Pirellulaceae</taxon>
        <taxon>Novipirellula</taxon>
    </lineage>
</organism>
<dbReference type="RefSeq" id="WP_345322414.1">
    <property type="nucleotide sequence ID" value="NZ_BAABGA010000031.1"/>
</dbReference>
<gene>
    <name evidence="6" type="ORF">GCM10023156_24770</name>
</gene>
<comment type="similarity">
    <text evidence="1">Belongs to the metallo-beta-lactamase superfamily.</text>
</comment>
<keyword evidence="7" id="KW-1185">Reference proteome</keyword>
<dbReference type="Gene3D" id="3.60.15.10">
    <property type="entry name" value="Ribonuclease Z/Hydroxyacylglutathione hydrolase-like"/>
    <property type="match status" value="1"/>
</dbReference>
<keyword evidence="2" id="KW-0479">Metal-binding</keyword>
<evidence type="ECO:0000256" key="3">
    <source>
        <dbReference type="ARBA" id="ARBA00022801"/>
    </source>
</evidence>
<accession>A0ABP8MQ99</accession>
<evidence type="ECO:0000256" key="4">
    <source>
        <dbReference type="ARBA" id="ARBA00022833"/>
    </source>
</evidence>
<evidence type="ECO:0000259" key="5">
    <source>
        <dbReference type="SMART" id="SM00849"/>
    </source>
</evidence>
<evidence type="ECO:0000313" key="6">
    <source>
        <dbReference type="EMBL" id="GAA4453591.1"/>
    </source>
</evidence>
<dbReference type="PANTHER" id="PTHR42978:SF6">
    <property type="entry name" value="QUORUM-QUENCHING LACTONASE YTNP-RELATED"/>
    <property type="match status" value="1"/>
</dbReference>
<comment type="caution">
    <text evidence="6">The sequence shown here is derived from an EMBL/GenBank/DDBJ whole genome shotgun (WGS) entry which is preliminary data.</text>
</comment>
<protein>
    <submittedName>
        <fullName evidence="6">MBL fold metallo-hydrolase</fullName>
    </submittedName>
</protein>
<reference evidence="7" key="1">
    <citation type="journal article" date="2019" name="Int. J. Syst. Evol. Microbiol.">
        <title>The Global Catalogue of Microorganisms (GCM) 10K type strain sequencing project: providing services to taxonomists for standard genome sequencing and annotation.</title>
        <authorList>
            <consortium name="The Broad Institute Genomics Platform"/>
            <consortium name="The Broad Institute Genome Sequencing Center for Infectious Disease"/>
            <person name="Wu L."/>
            <person name="Ma J."/>
        </authorList>
    </citation>
    <scope>NUCLEOTIDE SEQUENCE [LARGE SCALE GENOMIC DNA]</scope>
    <source>
        <strain evidence="7">JCM 17759</strain>
    </source>
</reference>
<evidence type="ECO:0000256" key="1">
    <source>
        <dbReference type="ARBA" id="ARBA00007749"/>
    </source>
</evidence>
<dbReference type="SUPFAM" id="SSF56281">
    <property type="entry name" value="Metallo-hydrolase/oxidoreductase"/>
    <property type="match status" value="1"/>
</dbReference>
<name>A0ABP8MQ99_9BACT</name>
<evidence type="ECO:0000313" key="7">
    <source>
        <dbReference type="Proteomes" id="UP001500840"/>
    </source>
</evidence>
<dbReference type="Proteomes" id="UP001500840">
    <property type="component" value="Unassembled WGS sequence"/>
</dbReference>
<dbReference type="InterPro" id="IPR051013">
    <property type="entry name" value="MBL_superfamily_lactonases"/>
</dbReference>
<dbReference type="EMBL" id="BAABGA010000031">
    <property type="protein sequence ID" value="GAA4453591.1"/>
    <property type="molecule type" value="Genomic_DNA"/>
</dbReference>
<evidence type="ECO:0000256" key="2">
    <source>
        <dbReference type="ARBA" id="ARBA00022723"/>
    </source>
</evidence>
<dbReference type="InterPro" id="IPR001279">
    <property type="entry name" value="Metallo-B-lactamas"/>
</dbReference>
<sequence length="287" mass="32609">MTSWIPLGEMQLLPLSGGRLRIDGGNMFGVVPRMLWQRVAVPDEEHRIQVETNCLVVRTPTSLGLIDTGYGSKAPEKIRRRYAMQPGAPLVRNLRDHDIVPEDIDWVILTHLHFDHAGGCTYRDKNHRLRPTFSRARHYVQRVEWDDGVGDVPELEGSYFKDDFLPLAETGLLQWVNCQSEAEPGVTVSLTGGHTRGHQMVKLKSQGETAIYAADLCPTVAHLQTFWTLAYDQFPLIVRRLKPSLVRDIVEHRRLMLFSHDPDVAAARLVMDESGELRVDPIMRLPH</sequence>
<proteinExistence type="inferred from homology"/>
<feature type="domain" description="Metallo-beta-lactamase" evidence="5">
    <location>
        <begin position="51"/>
        <end position="260"/>
    </location>
</feature>
<keyword evidence="3" id="KW-0378">Hydrolase</keyword>
<keyword evidence="4" id="KW-0862">Zinc</keyword>
<dbReference type="SMART" id="SM00849">
    <property type="entry name" value="Lactamase_B"/>
    <property type="match status" value="1"/>
</dbReference>
<dbReference type="Pfam" id="PF00753">
    <property type="entry name" value="Lactamase_B"/>
    <property type="match status" value="1"/>
</dbReference>